<name>A0A1X9SNA1_9BACT</name>
<dbReference type="PANTHER" id="PTHR35866">
    <property type="entry name" value="PUTATIVE-RELATED"/>
    <property type="match status" value="1"/>
</dbReference>
<dbReference type="InterPro" id="IPR005358">
    <property type="entry name" value="Puta_zinc/iron-chelating_dom"/>
</dbReference>
<reference evidence="2" key="2">
    <citation type="journal article" date="2017" name="Genome Biol. Evol.">
        <title>Comparative genomic analysis identifies a Campylobacter clade deficient in selenium metabolism.</title>
        <authorList>
            <person name="Miller W.G."/>
            <person name="Yee E."/>
            <person name="Lopes B.S."/>
            <person name="Chapman M.H."/>
            <person name="Huynh S."/>
            <person name="Bono J.L."/>
            <person name="Parker C.T."/>
            <person name="Strachan N.J.C."/>
            <person name="Forbes K.J."/>
        </authorList>
    </citation>
    <scope>NUCLEOTIDE SEQUENCE [LARGE SCALE GENOMIC DNA]</scope>
    <source>
        <strain evidence="2">NCTC 13004</strain>
    </source>
</reference>
<dbReference type="Pfam" id="PF03692">
    <property type="entry name" value="CxxCxxCC"/>
    <property type="match status" value="1"/>
</dbReference>
<evidence type="ECO:0000313" key="1">
    <source>
        <dbReference type="EMBL" id="ARQ97716.1"/>
    </source>
</evidence>
<protein>
    <submittedName>
        <fullName evidence="1">Putative Fe-S cluster-containing protein</fullName>
    </submittedName>
</protein>
<dbReference type="KEGG" id="clx:CLAN_0974"/>
<organism evidence="1 2">
    <name type="scientific">Campylobacter lanienae NCTC 13004</name>
    <dbReference type="NCBI Taxonomy" id="1031753"/>
    <lineage>
        <taxon>Bacteria</taxon>
        <taxon>Pseudomonadati</taxon>
        <taxon>Campylobacterota</taxon>
        <taxon>Epsilonproteobacteria</taxon>
        <taxon>Campylobacterales</taxon>
        <taxon>Campylobacteraceae</taxon>
        <taxon>Campylobacter</taxon>
    </lineage>
</organism>
<sequence length="123" mass="14661">MIRQDGFNYEFDSSKCDECGGKCCVGESGYIWISEDEIRSLGEYLGYKTELIKEIFLDKFGNRYSIKEKPYKGGFACIFFDEKNKNCSIYEYRPNQCRSFPFWEHFKRNFKELERECIGVKQL</sequence>
<dbReference type="EMBL" id="CP015578">
    <property type="protein sequence ID" value="ARQ97716.1"/>
    <property type="molecule type" value="Genomic_DNA"/>
</dbReference>
<dbReference type="Proteomes" id="UP000202031">
    <property type="component" value="Chromosome"/>
</dbReference>
<reference evidence="2" key="1">
    <citation type="journal article" date="2017" name="Genome Biol. Evol.">
        <title>Comparative Genomic Analysis Identifies a Campylobacter Clade Deficient in Selenium Metabolism.</title>
        <authorList>
            <person name="Miller W.G."/>
            <person name="Yee E."/>
            <person name="Lopes B.S."/>
            <person name="Chapman M.H."/>
            <person name="Huynh S."/>
            <person name="Bono J.L."/>
            <person name="Parker C.T."/>
            <person name="Strachan N.J.C."/>
            <person name="Forbes K.J."/>
        </authorList>
    </citation>
    <scope>NUCLEOTIDE SEQUENCE [LARGE SCALE GENOMIC DNA]</scope>
    <source>
        <strain evidence="2">NCTC 13004</strain>
    </source>
</reference>
<dbReference type="PANTHER" id="PTHR35866:SF1">
    <property type="entry name" value="YKGJ FAMILY CYSTEINE CLUSTER PROTEIN"/>
    <property type="match status" value="1"/>
</dbReference>
<gene>
    <name evidence="1" type="ORF">CLAN_0974</name>
</gene>
<evidence type="ECO:0000313" key="2">
    <source>
        <dbReference type="Proteomes" id="UP000202031"/>
    </source>
</evidence>
<dbReference type="AlphaFoldDB" id="A0A1X9SNA1"/>
<proteinExistence type="predicted"/>
<accession>A0A1X9SNA1</accession>